<dbReference type="InterPro" id="IPR009296">
    <property type="entry name" value="DUF951"/>
</dbReference>
<name>A0A1M5X120_9FIRM</name>
<proteinExistence type="predicted"/>
<dbReference type="Pfam" id="PF06107">
    <property type="entry name" value="DUF951"/>
    <property type="match status" value="1"/>
</dbReference>
<reference evidence="1 2" key="1">
    <citation type="submission" date="2016-11" db="EMBL/GenBank/DDBJ databases">
        <authorList>
            <person name="Jaros S."/>
            <person name="Januszkiewicz K."/>
            <person name="Wedrychowicz H."/>
        </authorList>
    </citation>
    <scope>NUCLEOTIDE SEQUENCE [LARGE SCALE GENOMIC DNA]</scope>
    <source>
        <strain evidence="1 2">DSM 10068</strain>
    </source>
</reference>
<gene>
    <name evidence="1" type="ORF">SAMN02745823_01498</name>
</gene>
<organism evidence="1 2">
    <name type="scientific">Sporobacter termitidis DSM 10068</name>
    <dbReference type="NCBI Taxonomy" id="1123282"/>
    <lineage>
        <taxon>Bacteria</taxon>
        <taxon>Bacillati</taxon>
        <taxon>Bacillota</taxon>
        <taxon>Clostridia</taxon>
        <taxon>Eubacteriales</taxon>
        <taxon>Oscillospiraceae</taxon>
        <taxon>Sporobacter</taxon>
    </lineage>
</organism>
<dbReference type="PANTHER" id="PTHR38455:SF1">
    <property type="entry name" value="DUF951 DOMAIN-CONTAINING PROTEIN"/>
    <property type="match status" value="1"/>
</dbReference>
<protein>
    <recommendedName>
        <fullName evidence="3">DUF951 domain-containing protein</fullName>
    </recommendedName>
</protein>
<dbReference type="STRING" id="1123282.SAMN02745823_01498"/>
<evidence type="ECO:0008006" key="3">
    <source>
        <dbReference type="Google" id="ProtNLM"/>
    </source>
</evidence>
<accession>A0A1M5X120</accession>
<dbReference type="Proteomes" id="UP000183995">
    <property type="component" value="Unassembled WGS sequence"/>
</dbReference>
<evidence type="ECO:0000313" key="2">
    <source>
        <dbReference type="Proteomes" id="UP000183995"/>
    </source>
</evidence>
<dbReference type="RefSeq" id="WP_073077301.1">
    <property type="nucleotide sequence ID" value="NZ_FQXV01000004.1"/>
</dbReference>
<evidence type="ECO:0000313" key="1">
    <source>
        <dbReference type="EMBL" id="SHH93144.1"/>
    </source>
</evidence>
<dbReference type="EMBL" id="FQXV01000004">
    <property type="protein sequence ID" value="SHH93144.1"/>
    <property type="molecule type" value="Genomic_DNA"/>
</dbReference>
<dbReference type="OrthoDB" id="9802710at2"/>
<dbReference type="AlphaFoldDB" id="A0A1M5X120"/>
<keyword evidence="2" id="KW-1185">Reference proteome</keyword>
<sequence length="70" mass="7869">MDVRVGDILTMKKKHPCGAFTWQVLRTGADFKLRCTGCGHEIMSPRSSIEKHIKKLERKAPSDEGAPDCR</sequence>
<dbReference type="PANTHER" id="PTHR38455">
    <property type="entry name" value="HYPOTHETICAL CYTOSOLIC PROTEIN"/>
    <property type="match status" value="1"/>
</dbReference>